<evidence type="ECO:0000313" key="2">
    <source>
        <dbReference type="EMBL" id="RRO12724.1"/>
    </source>
</evidence>
<evidence type="ECO:0000256" key="1">
    <source>
        <dbReference type="SAM" id="MobiDB-lite"/>
    </source>
</evidence>
<comment type="caution">
    <text evidence="2">The sequence shown here is derived from an EMBL/GenBank/DDBJ whole genome shotgun (WGS) entry which is preliminary data.</text>
</comment>
<sequence length="69" mass="6779">MAEENRAEAPVTAQAAPVSAGDADRGGDFPSLLGPAVSAVDVPGEVPRRAGVAEPGGTVRAGDLIALAR</sequence>
<proteinExistence type="predicted"/>
<evidence type="ECO:0000313" key="3">
    <source>
        <dbReference type="Proteomes" id="UP000274515"/>
    </source>
</evidence>
<gene>
    <name evidence="2" type="ORF">EIL87_23790</name>
</gene>
<dbReference type="EMBL" id="RSAA01000035">
    <property type="protein sequence ID" value="RRO12724.1"/>
    <property type="molecule type" value="Genomic_DNA"/>
</dbReference>
<dbReference type="RefSeq" id="WP_125092819.1">
    <property type="nucleotide sequence ID" value="NZ_RSAA01000035.1"/>
</dbReference>
<keyword evidence="3" id="KW-1185">Reference proteome</keyword>
<feature type="region of interest" description="Disordered" evidence="1">
    <location>
        <begin position="47"/>
        <end position="69"/>
    </location>
</feature>
<reference evidence="2 3" key="1">
    <citation type="submission" date="2018-11" db="EMBL/GenBank/DDBJ databases">
        <title>Saccharopolyspora rhizosphaerae sp. nov., an actinomycete isolated from rhizosphere soil in Thailand.</title>
        <authorList>
            <person name="Intra B."/>
            <person name="Euanorasetr J."/>
            <person name="Take A."/>
            <person name="Inahashi Y."/>
            <person name="Mori M."/>
            <person name="Panbangred W."/>
            <person name="Matsumoto A."/>
        </authorList>
    </citation>
    <scope>NUCLEOTIDE SEQUENCE [LARGE SCALE GENOMIC DNA]</scope>
    <source>
        <strain evidence="2 3">H219</strain>
    </source>
</reference>
<dbReference type="Proteomes" id="UP000274515">
    <property type="component" value="Unassembled WGS sequence"/>
</dbReference>
<protein>
    <submittedName>
        <fullName evidence="2">Uncharacterized protein</fullName>
    </submittedName>
</protein>
<feature type="region of interest" description="Disordered" evidence="1">
    <location>
        <begin position="1"/>
        <end position="32"/>
    </location>
</feature>
<accession>A0A426JHQ3</accession>
<organism evidence="2 3">
    <name type="scientific">Saccharopolyspora rhizosphaerae</name>
    <dbReference type="NCBI Taxonomy" id="2492662"/>
    <lineage>
        <taxon>Bacteria</taxon>
        <taxon>Bacillati</taxon>
        <taxon>Actinomycetota</taxon>
        <taxon>Actinomycetes</taxon>
        <taxon>Pseudonocardiales</taxon>
        <taxon>Pseudonocardiaceae</taxon>
        <taxon>Saccharopolyspora</taxon>
    </lineage>
</organism>
<dbReference type="AlphaFoldDB" id="A0A426JHQ3"/>
<name>A0A426JHQ3_9PSEU</name>